<evidence type="ECO:0000256" key="4">
    <source>
        <dbReference type="ARBA" id="ARBA00022777"/>
    </source>
</evidence>
<comment type="subunit">
    <text evidence="6">Monomer.</text>
</comment>
<dbReference type="Proteomes" id="UP000176864">
    <property type="component" value="Unassembled WGS sequence"/>
</dbReference>
<gene>
    <name evidence="7" type="ORF">A2751_04015</name>
</gene>
<comment type="subcellular location">
    <subcellularLocation>
        <location evidence="6">Cytoplasm</location>
    </subcellularLocation>
</comment>
<evidence type="ECO:0000256" key="3">
    <source>
        <dbReference type="ARBA" id="ARBA00022741"/>
    </source>
</evidence>
<accession>A0A1F5NKZ0</accession>
<dbReference type="GO" id="GO:0005524">
    <property type="term" value="F:ATP binding"/>
    <property type="evidence" value="ECO:0007669"/>
    <property type="project" value="UniProtKB-KW"/>
</dbReference>
<name>A0A1F5NKZ0_9BACT</name>
<organism evidence="7 8">
    <name type="scientific">Candidatus Doudnabacteria bacterium RIFCSPHIGHO2_01_FULL_46_14</name>
    <dbReference type="NCBI Taxonomy" id="1817824"/>
    <lineage>
        <taxon>Bacteria</taxon>
        <taxon>Candidatus Doudnaibacteriota</taxon>
    </lineage>
</organism>
<evidence type="ECO:0000256" key="2">
    <source>
        <dbReference type="ARBA" id="ARBA00022727"/>
    </source>
</evidence>
<evidence type="ECO:0000256" key="6">
    <source>
        <dbReference type="RuleBase" id="RU003331"/>
    </source>
</evidence>
<keyword evidence="3 6" id="KW-0547">Nucleotide-binding</keyword>
<reference evidence="7 8" key="1">
    <citation type="journal article" date="2016" name="Nat. Commun.">
        <title>Thousands of microbial genomes shed light on interconnected biogeochemical processes in an aquifer system.</title>
        <authorList>
            <person name="Anantharaman K."/>
            <person name="Brown C.T."/>
            <person name="Hug L.A."/>
            <person name="Sharon I."/>
            <person name="Castelle C.J."/>
            <person name="Probst A.J."/>
            <person name="Thomas B.C."/>
            <person name="Singh A."/>
            <person name="Wilkins M.J."/>
            <person name="Karaoz U."/>
            <person name="Brodie E.L."/>
            <person name="Williams K.H."/>
            <person name="Hubbard S.S."/>
            <person name="Banfield J.F."/>
        </authorList>
    </citation>
    <scope>NUCLEOTIDE SEQUENCE [LARGE SCALE GENOMIC DNA]</scope>
</reference>
<dbReference type="GO" id="GO:0005737">
    <property type="term" value="C:cytoplasm"/>
    <property type="evidence" value="ECO:0007669"/>
    <property type="project" value="UniProtKB-SubCell"/>
</dbReference>
<dbReference type="GO" id="GO:0004017">
    <property type="term" value="F:AMP kinase activity"/>
    <property type="evidence" value="ECO:0007669"/>
    <property type="project" value="UniProtKB-EC"/>
</dbReference>
<evidence type="ECO:0000256" key="1">
    <source>
        <dbReference type="ARBA" id="ARBA00022679"/>
    </source>
</evidence>
<keyword evidence="1 5" id="KW-0808">Transferase</keyword>
<keyword evidence="4 5" id="KW-0418">Kinase</keyword>
<dbReference type="InterPro" id="IPR027417">
    <property type="entry name" value="P-loop_NTPase"/>
</dbReference>
<evidence type="ECO:0000313" key="7">
    <source>
        <dbReference type="EMBL" id="OGE78288.1"/>
    </source>
</evidence>
<dbReference type="SUPFAM" id="SSF52540">
    <property type="entry name" value="P-loop containing nucleoside triphosphate hydrolases"/>
    <property type="match status" value="1"/>
</dbReference>
<comment type="caution">
    <text evidence="7">The sequence shown here is derived from an EMBL/GenBank/DDBJ whole genome shotgun (WGS) entry which is preliminary data.</text>
</comment>
<comment type="similarity">
    <text evidence="5">Belongs to the adenylate kinase family.</text>
</comment>
<dbReference type="AlphaFoldDB" id="A0A1F5NKZ0"/>
<dbReference type="EC" id="2.7.4.3" evidence="6"/>
<dbReference type="Gene3D" id="3.40.50.300">
    <property type="entry name" value="P-loop containing nucleotide triphosphate hydrolases"/>
    <property type="match status" value="1"/>
</dbReference>
<dbReference type="PANTHER" id="PTHR23359">
    <property type="entry name" value="NUCLEOTIDE KINASE"/>
    <property type="match status" value="1"/>
</dbReference>
<proteinExistence type="inferred from homology"/>
<dbReference type="PRINTS" id="PR00094">
    <property type="entry name" value="ADENYLTKNASE"/>
</dbReference>
<comment type="catalytic activity">
    <reaction evidence="6">
        <text>AMP + ATP = 2 ADP</text>
        <dbReference type="Rhea" id="RHEA:12973"/>
        <dbReference type="ChEBI" id="CHEBI:30616"/>
        <dbReference type="ChEBI" id="CHEBI:456215"/>
        <dbReference type="ChEBI" id="CHEBI:456216"/>
        <dbReference type="EC" id="2.7.4.3"/>
    </reaction>
</comment>
<keyword evidence="6" id="KW-0067">ATP-binding</keyword>
<evidence type="ECO:0000256" key="5">
    <source>
        <dbReference type="RuleBase" id="RU003330"/>
    </source>
</evidence>
<sequence>MKNKNSITLVLLGDIAAGKGTQAKILAKTYKLKYIGVGDFSRKMARKNSSFTRINKGVLAPSDAVQSYLKSQISKLKTNQGVLVDGGKMPAEARLIRDLLRKQKRRVLVIYLNLSHKESFRRTAGRLKHQGRADDTPQALRNRIKYYRLVYSKTVRFWQKQGVLRRVSGLGTVESATQRLKGIINKYCGDN</sequence>
<keyword evidence="2" id="KW-0545">Nucleotide biosynthesis</keyword>
<protein>
    <recommendedName>
        <fullName evidence="6">Adenylate kinase</fullName>
        <ecNumber evidence="6">2.7.4.3</ecNumber>
    </recommendedName>
</protein>
<dbReference type="EMBL" id="MFEK01000014">
    <property type="protein sequence ID" value="OGE78288.1"/>
    <property type="molecule type" value="Genomic_DNA"/>
</dbReference>
<evidence type="ECO:0000313" key="8">
    <source>
        <dbReference type="Proteomes" id="UP000176864"/>
    </source>
</evidence>
<dbReference type="STRING" id="1817824.A2751_04015"/>
<dbReference type="Pfam" id="PF00406">
    <property type="entry name" value="ADK"/>
    <property type="match status" value="1"/>
</dbReference>
<dbReference type="InterPro" id="IPR000850">
    <property type="entry name" value="Adenylat/UMP-CMP_kin"/>
</dbReference>